<proteinExistence type="predicted"/>
<dbReference type="Pfam" id="PF00535">
    <property type="entry name" value="Glycos_transf_2"/>
    <property type="match status" value="1"/>
</dbReference>
<comment type="caution">
    <text evidence="2">The sequence shown here is derived from an EMBL/GenBank/DDBJ whole genome shotgun (WGS) entry which is preliminary data.</text>
</comment>
<evidence type="ECO:0000259" key="1">
    <source>
        <dbReference type="Pfam" id="PF00535"/>
    </source>
</evidence>
<keyword evidence="2" id="KW-0328">Glycosyltransferase</keyword>
<dbReference type="InterPro" id="IPR050834">
    <property type="entry name" value="Glycosyltransf_2"/>
</dbReference>
<dbReference type="AlphaFoldDB" id="A0AAP2D7J3"/>
<protein>
    <submittedName>
        <fullName evidence="2">Glycosyltransferase</fullName>
        <ecNumber evidence="2">2.4.-.-</ecNumber>
    </submittedName>
</protein>
<dbReference type="Proteomes" id="UP001319180">
    <property type="component" value="Unassembled WGS sequence"/>
</dbReference>
<dbReference type="SUPFAM" id="SSF53448">
    <property type="entry name" value="Nucleotide-diphospho-sugar transferases"/>
    <property type="match status" value="1"/>
</dbReference>
<keyword evidence="2" id="KW-0808">Transferase</keyword>
<dbReference type="EMBL" id="JAHESC010000010">
    <property type="protein sequence ID" value="MBT1686724.1"/>
    <property type="molecule type" value="Genomic_DNA"/>
</dbReference>
<dbReference type="RefSeq" id="WP_254089958.1">
    <property type="nucleotide sequence ID" value="NZ_JAHESC010000010.1"/>
</dbReference>
<evidence type="ECO:0000313" key="2">
    <source>
        <dbReference type="EMBL" id="MBT1686724.1"/>
    </source>
</evidence>
<sequence>MAAVSVMIPVYNAGKYIGATIESVLHQTFGDWELIVVDDCSTDDTVAVVERYVQQDTRVKLYRNSANLGMMRNWNNGLPYCTGRYFAKLDADDLWHPAMLQTCYTVLEQEASVGMVFSRYRLIDEHGVDLPAVDEPLPAFARNTSFCGVDLVKRGTYGMLADNVMKQGIGLIRRRLFDELGPFSLHDAGDTEMWFRIAAHYRIYGIDAVYYSYRIWPDNFTRTQVLKQGKRDRNLYEVRALILDYYRQQGLITSAEHGAFTRDNQYEYDKSRVYAYRLQGKWPQALATLLTNFLRYPVRTCAFYTTRLRERMASKPKTI</sequence>
<accession>A0AAP2D7J3</accession>
<gene>
    <name evidence="2" type="ORF">KK078_09160</name>
</gene>
<reference evidence="2 3" key="1">
    <citation type="submission" date="2021-05" db="EMBL/GenBank/DDBJ databases">
        <title>A Polyphasic approach of four new species of the genus Ohtaekwangia: Ohtaekwangia histidinii sp. nov., Ohtaekwangia cretensis sp. nov., Ohtaekwangia indiensis sp. nov., Ohtaekwangia reichenbachii sp. nov. from diverse environment.</title>
        <authorList>
            <person name="Octaviana S."/>
        </authorList>
    </citation>
    <scope>NUCLEOTIDE SEQUENCE [LARGE SCALE GENOMIC DNA]</scope>
    <source>
        <strain evidence="2 3">PWU37</strain>
    </source>
</reference>
<name>A0AAP2D7J3_9BACT</name>
<dbReference type="InterPro" id="IPR029044">
    <property type="entry name" value="Nucleotide-diphossugar_trans"/>
</dbReference>
<organism evidence="2 3">
    <name type="scientific">Dawidia soli</name>
    <dbReference type="NCBI Taxonomy" id="2782352"/>
    <lineage>
        <taxon>Bacteria</taxon>
        <taxon>Pseudomonadati</taxon>
        <taxon>Bacteroidota</taxon>
        <taxon>Cytophagia</taxon>
        <taxon>Cytophagales</taxon>
        <taxon>Chryseotaleaceae</taxon>
        <taxon>Dawidia</taxon>
    </lineage>
</organism>
<keyword evidence="3" id="KW-1185">Reference proteome</keyword>
<dbReference type="InterPro" id="IPR001173">
    <property type="entry name" value="Glyco_trans_2-like"/>
</dbReference>
<dbReference type="PANTHER" id="PTHR43685">
    <property type="entry name" value="GLYCOSYLTRANSFERASE"/>
    <property type="match status" value="1"/>
</dbReference>
<feature type="domain" description="Glycosyltransferase 2-like" evidence="1">
    <location>
        <begin position="5"/>
        <end position="125"/>
    </location>
</feature>
<dbReference type="EC" id="2.4.-.-" evidence="2"/>
<evidence type="ECO:0000313" key="3">
    <source>
        <dbReference type="Proteomes" id="UP001319180"/>
    </source>
</evidence>
<dbReference type="GO" id="GO:0016757">
    <property type="term" value="F:glycosyltransferase activity"/>
    <property type="evidence" value="ECO:0007669"/>
    <property type="project" value="UniProtKB-KW"/>
</dbReference>
<dbReference type="Gene3D" id="3.90.550.10">
    <property type="entry name" value="Spore Coat Polysaccharide Biosynthesis Protein SpsA, Chain A"/>
    <property type="match status" value="1"/>
</dbReference>
<dbReference type="PANTHER" id="PTHR43685:SF2">
    <property type="entry name" value="GLYCOSYLTRANSFERASE 2-LIKE DOMAIN-CONTAINING PROTEIN"/>
    <property type="match status" value="1"/>
</dbReference>